<protein>
    <recommendedName>
        <fullName evidence="4">Lipoprotein</fullName>
    </recommendedName>
</protein>
<reference evidence="2" key="1">
    <citation type="submission" date="2021-01" db="EMBL/GenBank/DDBJ databases">
        <authorList>
            <person name="Zhong Y.L."/>
        </authorList>
    </citation>
    <scope>NUCLEOTIDE SEQUENCE</scope>
    <source>
        <strain evidence="2">KCTC 23302</strain>
    </source>
</reference>
<evidence type="ECO:0008006" key="4">
    <source>
        <dbReference type="Google" id="ProtNLM"/>
    </source>
</evidence>
<keyword evidence="1" id="KW-0732">Signal</keyword>
<feature type="chain" id="PRO_5036745186" description="Lipoprotein" evidence="1">
    <location>
        <begin position="18"/>
        <end position="201"/>
    </location>
</feature>
<dbReference type="RefSeq" id="WP_201919329.1">
    <property type="nucleotide sequence ID" value="NZ_BAABAX010000005.1"/>
</dbReference>
<comment type="caution">
    <text evidence="2">The sequence shown here is derived from an EMBL/GenBank/DDBJ whole genome shotgun (WGS) entry which is preliminary data.</text>
</comment>
<keyword evidence="3" id="KW-1185">Reference proteome</keyword>
<feature type="signal peptide" evidence="1">
    <location>
        <begin position="1"/>
        <end position="17"/>
    </location>
</feature>
<gene>
    <name evidence="2" type="ORF">JJQ60_10270</name>
</gene>
<dbReference type="PROSITE" id="PS51257">
    <property type="entry name" value="PROKAR_LIPOPROTEIN"/>
    <property type="match status" value="1"/>
</dbReference>
<evidence type="ECO:0000313" key="3">
    <source>
        <dbReference type="Proteomes" id="UP000651057"/>
    </source>
</evidence>
<dbReference type="EMBL" id="JAERQJ010000003">
    <property type="protein sequence ID" value="MBL0683903.1"/>
    <property type="molecule type" value="Genomic_DNA"/>
</dbReference>
<accession>A0A936ZXT0</accession>
<name>A0A936ZXT0_9FLAO</name>
<dbReference type="Proteomes" id="UP000651057">
    <property type="component" value="Unassembled WGS sequence"/>
</dbReference>
<dbReference type="AlphaFoldDB" id="A0A936ZXT0"/>
<sequence length="201" mass="23273">MRKILILINCVILIGCAANPSRLAPDSFSSNSKNGLMVGTITIIDESPVYNSYNFFYRKKNVQKGHRINIKPNQGGLLRVLKPDYQIGSRMVFQFALEHIPGDYEFWSYSLFSNYGFYQEYYSPKNHFSVPFTLKEGTITYIGDLTFYPKGNTNGFTLKWTDNYSKDIEKLKGRYPKFNWESIENDTPKEGYDLLDGIIEF</sequence>
<organism evidence="2 3">
    <name type="scientific">Aquimarina mytili</name>
    <dbReference type="NCBI Taxonomy" id="874423"/>
    <lineage>
        <taxon>Bacteria</taxon>
        <taxon>Pseudomonadati</taxon>
        <taxon>Bacteroidota</taxon>
        <taxon>Flavobacteriia</taxon>
        <taxon>Flavobacteriales</taxon>
        <taxon>Flavobacteriaceae</taxon>
        <taxon>Aquimarina</taxon>
    </lineage>
</organism>
<evidence type="ECO:0000313" key="2">
    <source>
        <dbReference type="EMBL" id="MBL0683903.1"/>
    </source>
</evidence>
<proteinExistence type="predicted"/>
<evidence type="ECO:0000256" key="1">
    <source>
        <dbReference type="SAM" id="SignalP"/>
    </source>
</evidence>